<dbReference type="OrthoDB" id="4487429at2759"/>
<dbReference type="EMBL" id="ML737166">
    <property type="protein sequence ID" value="KAE8338543.1"/>
    <property type="molecule type" value="Genomic_DNA"/>
</dbReference>
<keyword evidence="1" id="KW-0732">Signal</keyword>
<proteinExistence type="predicted"/>
<organism evidence="2">
    <name type="scientific">Aspergillus arachidicola</name>
    <dbReference type="NCBI Taxonomy" id="656916"/>
    <lineage>
        <taxon>Eukaryota</taxon>
        <taxon>Fungi</taxon>
        <taxon>Dikarya</taxon>
        <taxon>Ascomycota</taxon>
        <taxon>Pezizomycotina</taxon>
        <taxon>Eurotiomycetes</taxon>
        <taxon>Eurotiomycetidae</taxon>
        <taxon>Eurotiales</taxon>
        <taxon>Aspergillaceae</taxon>
        <taxon>Aspergillus</taxon>
        <taxon>Aspergillus subgen. Circumdati</taxon>
    </lineage>
</organism>
<evidence type="ECO:0000313" key="2">
    <source>
        <dbReference type="EMBL" id="KAE8338543.1"/>
    </source>
</evidence>
<name>A0A5N6Y176_9EURO</name>
<dbReference type="Proteomes" id="UP000325558">
    <property type="component" value="Unassembled WGS sequence"/>
</dbReference>
<reference evidence="2" key="1">
    <citation type="submission" date="2019-04" db="EMBL/GenBank/DDBJ databases">
        <title>Friends and foes A comparative genomics study of 23 Aspergillus species from section Flavi.</title>
        <authorList>
            <consortium name="DOE Joint Genome Institute"/>
            <person name="Kjaerbolling I."/>
            <person name="Vesth T."/>
            <person name="Frisvad J.C."/>
            <person name="Nybo J.L."/>
            <person name="Theobald S."/>
            <person name="Kildgaard S."/>
            <person name="Isbrandt T."/>
            <person name="Kuo A."/>
            <person name="Sato A."/>
            <person name="Lyhne E.K."/>
            <person name="Kogle M.E."/>
            <person name="Wiebenga A."/>
            <person name="Kun R.S."/>
            <person name="Lubbers R.J."/>
            <person name="Makela M.R."/>
            <person name="Barry K."/>
            <person name="Chovatia M."/>
            <person name="Clum A."/>
            <person name="Daum C."/>
            <person name="Haridas S."/>
            <person name="He G."/>
            <person name="LaButti K."/>
            <person name="Lipzen A."/>
            <person name="Mondo S."/>
            <person name="Riley R."/>
            <person name="Salamov A."/>
            <person name="Simmons B.A."/>
            <person name="Magnuson J.K."/>
            <person name="Henrissat B."/>
            <person name="Mortensen U.H."/>
            <person name="Larsen T.O."/>
            <person name="Devries R.P."/>
            <person name="Grigoriev I.V."/>
            <person name="Machida M."/>
            <person name="Baker S.E."/>
            <person name="Andersen M.R."/>
        </authorList>
    </citation>
    <scope>NUCLEOTIDE SEQUENCE</scope>
    <source>
        <strain evidence="2">CBS 117612</strain>
    </source>
</reference>
<sequence>MLVAITLNFSLTLCQQAMGCLLPINVDRFTIFCQRTADLDMLLLSLPHSHVSQRSPSADKEDKFCNLMRRTGAMSWTSKQDWFNVQVGLREITEEEKSARQLPSDFGRISLAINTEEKIHIKREYSAMFVEDVTQVEKLKTI</sequence>
<protein>
    <submittedName>
        <fullName evidence="2">Uncharacterized protein</fullName>
    </submittedName>
</protein>
<accession>A0A5N6Y176</accession>
<feature type="signal peptide" evidence="1">
    <location>
        <begin position="1"/>
        <end position="19"/>
    </location>
</feature>
<dbReference type="AlphaFoldDB" id="A0A5N6Y176"/>
<feature type="chain" id="PRO_5025010857" evidence="1">
    <location>
        <begin position="20"/>
        <end position="142"/>
    </location>
</feature>
<evidence type="ECO:0000256" key="1">
    <source>
        <dbReference type="SAM" id="SignalP"/>
    </source>
</evidence>
<gene>
    <name evidence="2" type="ORF">BDV24DRAFT_153487</name>
</gene>